<dbReference type="PANTHER" id="PTHR12901">
    <property type="entry name" value="SPERM PROTEIN HOMOLOG"/>
    <property type="match status" value="1"/>
</dbReference>
<dbReference type="Pfam" id="PF03364">
    <property type="entry name" value="Polyketide_cyc"/>
    <property type="match status" value="1"/>
</dbReference>
<evidence type="ECO:0000256" key="2">
    <source>
        <dbReference type="ARBA" id="ARBA00022649"/>
    </source>
</evidence>
<dbReference type="InterPro" id="IPR005031">
    <property type="entry name" value="COQ10_START"/>
</dbReference>
<organism evidence="4 5">
    <name type="scientific">Elongatibacter sediminis</name>
    <dbReference type="NCBI Taxonomy" id="3119006"/>
    <lineage>
        <taxon>Bacteria</taxon>
        <taxon>Pseudomonadati</taxon>
        <taxon>Pseudomonadota</taxon>
        <taxon>Gammaproteobacteria</taxon>
        <taxon>Chromatiales</taxon>
        <taxon>Wenzhouxiangellaceae</taxon>
        <taxon>Elongatibacter</taxon>
    </lineage>
</organism>
<gene>
    <name evidence="4" type="ORF">V3330_02915</name>
</gene>
<evidence type="ECO:0000259" key="3">
    <source>
        <dbReference type="Pfam" id="PF03364"/>
    </source>
</evidence>
<dbReference type="RefSeq" id="WP_354693892.1">
    <property type="nucleotide sequence ID" value="NZ_JAZHOG010000002.1"/>
</dbReference>
<dbReference type="SUPFAM" id="SSF55961">
    <property type="entry name" value="Bet v1-like"/>
    <property type="match status" value="1"/>
</dbReference>
<dbReference type="InterPro" id="IPR044996">
    <property type="entry name" value="COQ10-like"/>
</dbReference>
<dbReference type="GO" id="GO:0048039">
    <property type="term" value="F:ubiquinone binding"/>
    <property type="evidence" value="ECO:0007669"/>
    <property type="project" value="InterPro"/>
</dbReference>
<keyword evidence="5" id="KW-1185">Reference proteome</keyword>
<dbReference type="Proteomes" id="UP001359886">
    <property type="component" value="Unassembled WGS sequence"/>
</dbReference>
<keyword evidence="2" id="KW-1277">Toxin-antitoxin system</keyword>
<evidence type="ECO:0000313" key="4">
    <source>
        <dbReference type="EMBL" id="MEJ8566568.1"/>
    </source>
</evidence>
<comment type="caution">
    <text evidence="4">The sequence shown here is derived from an EMBL/GenBank/DDBJ whole genome shotgun (WGS) entry which is preliminary data.</text>
</comment>
<protein>
    <submittedName>
        <fullName evidence="4">Type II toxin-antitoxin system RatA family toxin</fullName>
    </submittedName>
</protein>
<dbReference type="Gene3D" id="3.30.530.20">
    <property type="match status" value="1"/>
</dbReference>
<dbReference type="GO" id="GO:0045333">
    <property type="term" value="P:cellular respiration"/>
    <property type="evidence" value="ECO:0007669"/>
    <property type="project" value="InterPro"/>
</dbReference>
<dbReference type="PANTHER" id="PTHR12901:SF10">
    <property type="entry name" value="COENZYME Q-BINDING PROTEIN COQ10, MITOCHONDRIAL"/>
    <property type="match status" value="1"/>
</dbReference>
<dbReference type="CDD" id="cd07813">
    <property type="entry name" value="COQ10p_like"/>
    <property type="match status" value="1"/>
</dbReference>
<dbReference type="AlphaFoldDB" id="A0AAW9REQ6"/>
<evidence type="ECO:0000313" key="5">
    <source>
        <dbReference type="Proteomes" id="UP001359886"/>
    </source>
</evidence>
<feature type="domain" description="Coenzyme Q-binding protein COQ10 START" evidence="3">
    <location>
        <begin position="9"/>
        <end position="133"/>
    </location>
</feature>
<reference evidence="4 5" key="1">
    <citation type="submission" date="2024-02" db="EMBL/GenBank/DDBJ databases">
        <title>A novel Wenzhouxiangellaceae bacterium, isolated from coastal sediments.</title>
        <authorList>
            <person name="Du Z.-J."/>
            <person name="Ye Y.-Q."/>
            <person name="Zhang X.-Y."/>
        </authorList>
    </citation>
    <scope>NUCLEOTIDE SEQUENCE [LARGE SCALE GENOMIC DNA]</scope>
    <source>
        <strain evidence="4 5">CH-27</strain>
    </source>
</reference>
<comment type="similarity">
    <text evidence="1">Belongs to the ribosome association toxin RatA family.</text>
</comment>
<proteinExistence type="inferred from homology"/>
<dbReference type="EMBL" id="JAZHOG010000002">
    <property type="protein sequence ID" value="MEJ8566568.1"/>
    <property type="molecule type" value="Genomic_DNA"/>
</dbReference>
<sequence length="150" mass="16884">MEITRTALVPRPAMAMFRLVEDIERYPDFLSWCAAADLIEQSGDMQLARLEVSLAGLRQDFTTRNRLERGQRLSMSLVDGPFRQLSGEWRFLALGDSGCKITLDLAFDFSNSVLSAAFRRGFSNVADRLVADFVRRAEAVYTQGEENGKP</sequence>
<dbReference type="InterPro" id="IPR023393">
    <property type="entry name" value="START-like_dom_sf"/>
</dbReference>
<accession>A0AAW9REQ6</accession>
<evidence type="ECO:0000256" key="1">
    <source>
        <dbReference type="ARBA" id="ARBA00008918"/>
    </source>
</evidence>
<name>A0AAW9REQ6_9GAMM</name>